<dbReference type="PROSITE" id="PS50943">
    <property type="entry name" value="HTH_CROC1"/>
    <property type="match status" value="1"/>
</dbReference>
<dbReference type="GO" id="GO:0003677">
    <property type="term" value="F:DNA binding"/>
    <property type="evidence" value="ECO:0007669"/>
    <property type="project" value="InterPro"/>
</dbReference>
<reference evidence="2 3" key="1">
    <citation type="submission" date="2015-09" db="EMBL/GenBank/DDBJ databases">
        <authorList>
            <consortium name="Pathogen Informatics"/>
        </authorList>
    </citation>
    <scope>NUCLEOTIDE SEQUENCE [LARGE SCALE GENOMIC DNA]</scope>
    <source>
        <strain evidence="2 3">2789STDY5834911</strain>
    </source>
</reference>
<dbReference type="InterPro" id="IPR010982">
    <property type="entry name" value="Lambda_DNA-bd_dom_sf"/>
</dbReference>
<evidence type="ECO:0000259" key="1">
    <source>
        <dbReference type="PROSITE" id="PS50943"/>
    </source>
</evidence>
<dbReference type="SMART" id="SM00530">
    <property type="entry name" value="HTH_XRE"/>
    <property type="match status" value="1"/>
</dbReference>
<dbReference type="Gene3D" id="1.10.260.40">
    <property type="entry name" value="lambda repressor-like DNA-binding domains"/>
    <property type="match status" value="1"/>
</dbReference>
<evidence type="ECO:0000313" key="2">
    <source>
        <dbReference type="EMBL" id="CUQ06939.1"/>
    </source>
</evidence>
<dbReference type="CDD" id="cd00093">
    <property type="entry name" value="HTH_XRE"/>
    <property type="match status" value="1"/>
</dbReference>
<dbReference type="SUPFAM" id="SSF47413">
    <property type="entry name" value="lambda repressor-like DNA-binding domains"/>
    <property type="match status" value="1"/>
</dbReference>
<proteinExistence type="predicted"/>
<evidence type="ECO:0000313" key="3">
    <source>
        <dbReference type="Proteomes" id="UP000095712"/>
    </source>
</evidence>
<dbReference type="Pfam" id="PF01381">
    <property type="entry name" value="HTH_3"/>
    <property type="match status" value="1"/>
</dbReference>
<sequence>MAKVEDCPGFETFGADVKAAREAKRLARKTLAEMVGIEWRYLANIENQGAIPSLPVMIQLIKVCGLPVERYFNPEIMREESEQRQRISHKLKLCPEQYLPDYQRCHRQGAQNGTDCEAEGGRIIAASFWHFYIKVPGTFPKVPDTSAGFLRFLSQSGHGHFQ</sequence>
<gene>
    <name evidence="2" type="ORF">ERS852523_03834</name>
</gene>
<accession>A0A174TJ68</accession>
<feature type="domain" description="HTH cro/C1-type" evidence="1">
    <location>
        <begin position="17"/>
        <end position="71"/>
    </location>
</feature>
<name>A0A174TJ68_9FIRM</name>
<dbReference type="EMBL" id="CZAW01000067">
    <property type="protein sequence ID" value="CUQ06939.1"/>
    <property type="molecule type" value="Genomic_DNA"/>
</dbReference>
<dbReference type="Proteomes" id="UP000095712">
    <property type="component" value="Unassembled WGS sequence"/>
</dbReference>
<organism evidence="2 3">
    <name type="scientific">Blautia wexlerae</name>
    <dbReference type="NCBI Taxonomy" id="418240"/>
    <lineage>
        <taxon>Bacteria</taxon>
        <taxon>Bacillati</taxon>
        <taxon>Bacillota</taxon>
        <taxon>Clostridia</taxon>
        <taxon>Lachnospirales</taxon>
        <taxon>Lachnospiraceae</taxon>
        <taxon>Blautia</taxon>
    </lineage>
</organism>
<dbReference type="AlphaFoldDB" id="A0A174TJ68"/>
<dbReference type="InterPro" id="IPR001387">
    <property type="entry name" value="Cro/C1-type_HTH"/>
</dbReference>
<protein>
    <submittedName>
        <fullName evidence="2">Anaerobic benzoate catabolism transcriptional regulator</fullName>
    </submittedName>
</protein>